<gene>
    <name evidence="3" type="ORF">Daus18300_003766</name>
</gene>
<feature type="domain" description="Heterokaryon incompatibility" evidence="2">
    <location>
        <begin position="285"/>
        <end position="435"/>
    </location>
</feature>
<dbReference type="PANTHER" id="PTHR33112">
    <property type="entry name" value="DOMAIN PROTEIN, PUTATIVE-RELATED"/>
    <property type="match status" value="1"/>
</dbReference>
<accession>A0ABR3XD81</accession>
<feature type="region of interest" description="Disordered" evidence="1">
    <location>
        <begin position="145"/>
        <end position="184"/>
    </location>
</feature>
<evidence type="ECO:0000313" key="3">
    <source>
        <dbReference type="EMBL" id="KAL1873894.1"/>
    </source>
</evidence>
<proteinExistence type="predicted"/>
<name>A0ABR3XD81_9PEZI</name>
<dbReference type="Pfam" id="PF06985">
    <property type="entry name" value="HET"/>
    <property type="match status" value="1"/>
</dbReference>
<reference evidence="3 4" key="1">
    <citation type="journal article" date="2024" name="IMA Fungus">
        <title>IMA Genome - F19 : A genome assembly and annotation guide to empower mycologists, including annotated draft genome sequences of Ceratocystis pirilliformis, Diaporthe australafricana, Fusarium ophioides, Paecilomyces lecythidis, and Sporothrix stenoceras.</title>
        <authorList>
            <person name="Aylward J."/>
            <person name="Wilson A.M."/>
            <person name="Visagie C.M."/>
            <person name="Spraker J."/>
            <person name="Barnes I."/>
            <person name="Buitendag C."/>
            <person name="Ceriani C."/>
            <person name="Del Mar Angel L."/>
            <person name="du Plessis D."/>
            <person name="Fuchs T."/>
            <person name="Gasser K."/>
            <person name="Kramer D."/>
            <person name="Li W."/>
            <person name="Munsamy K."/>
            <person name="Piso A."/>
            <person name="Price J.L."/>
            <person name="Sonnekus B."/>
            <person name="Thomas C."/>
            <person name="van der Nest A."/>
            <person name="van Dijk A."/>
            <person name="van Heerden A."/>
            <person name="van Vuuren N."/>
            <person name="Yilmaz N."/>
            <person name="Duong T.A."/>
            <person name="van der Merwe N.A."/>
            <person name="Wingfield M.J."/>
            <person name="Wingfield B.D."/>
        </authorList>
    </citation>
    <scope>NUCLEOTIDE SEQUENCE [LARGE SCALE GENOMIC DNA]</scope>
    <source>
        <strain evidence="3 4">CMW 18300</strain>
    </source>
</reference>
<keyword evidence="4" id="KW-1185">Reference proteome</keyword>
<protein>
    <recommendedName>
        <fullName evidence="2">Heterokaryon incompatibility domain-containing protein</fullName>
    </recommendedName>
</protein>
<evidence type="ECO:0000259" key="2">
    <source>
        <dbReference type="Pfam" id="PF06985"/>
    </source>
</evidence>
<dbReference type="PANTHER" id="PTHR33112:SF13">
    <property type="entry name" value="HETEROKARYON INCOMPATIBILITY DOMAIN-CONTAINING PROTEIN"/>
    <property type="match status" value="1"/>
</dbReference>
<comment type="caution">
    <text evidence="3">The sequence shown here is derived from an EMBL/GenBank/DDBJ whole genome shotgun (WGS) entry which is preliminary data.</text>
</comment>
<organism evidence="3 4">
    <name type="scientific">Diaporthe australafricana</name>
    <dbReference type="NCBI Taxonomy" id="127596"/>
    <lineage>
        <taxon>Eukaryota</taxon>
        <taxon>Fungi</taxon>
        <taxon>Dikarya</taxon>
        <taxon>Ascomycota</taxon>
        <taxon>Pezizomycotina</taxon>
        <taxon>Sordariomycetes</taxon>
        <taxon>Sordariomycetidae</taxon>
        <taxon>Diaporthales</taxon>
        <taxon>Diaporthaceae</taxon>
        <taxon>Diaporthe</taxon>
    </lineage>
</organism>
<evidence type="ECO:0000256" key="1">
    <source>
        <dbReference type="SAM" id="MobiDB-lite"/>
    </source>
</evidence>
<dbReference type="Proteomes" id="UP001583177">
    <property type="component" value="Unassembled WGS sequence"/>
</dbReference>
<dbReference type="InterPro" id="IPR010730">
    <property type="entry name" value="HET"/>
</dbReference>
<sequence>MGATFSSTKRCGLCYFELPEASGKVKGRILRRYEWRETPQFRATEAYEPFDAPLRHTTLKEIRAKTTKVWLSTDWDGLQESIKRGCRGCQAIADLLSKAADDDKVVLDKKSRLTLNWKLRSSRSVVAGGFDGLGLLEVRMKVRTPEADDPRPTPNNRVVSFRDPNTMKGDRLLDDHDSEGDNGGTDDPRFRIWVFNFDINRADDQEDKRHSHPFAYEDVVAFGDTGSDRSLQQVDDWIRECISTHELCGEEQKTLPDRVLEITPATDDKTPQVRLVEHAGVDALYVCLSHRWGESTPSCRTLKSNLEEHKKNIAWSKLLKTFQDVALVTLRLGLKYVWIDSLCIVQDDADDWKVQAAKMCDIYRRAYVTVGASCSDDSTQGLFRKSSCSRTVKPRHEGPSYVMRRIPEHPTWDQVGVIQMLPELPLLTRSWVYQERLLSARVVHFTRYEVMFECSRPSEGPSYCECHNAPGGLWGGAAGAVGAGLGDLTNGRKQRHAQALRAVSVAASPSGNSGGAGGGGDNLAAVRQYWHQILSEYSGYQISSTSDRLPALAGIARQFGTAHPELGRYVAGMWEHTLAHDLMWFSSHGNLKSRAVHHWRPPHIAPPEHGSFPTWSWIAAGQHVAILSACPRVRPDDLRVVAFPFVLSGPDEYGAIHDASLELEGFVAAGSLVRIERPEPSTGGSDVKPGFQGARGGPQAICPDYPVFTDKHDKLEAGMDIFCMRTGFAWGGKNLVLVLRRASEEGADVFQRIGMINEATRDWMDAAFSETTSKTTIKIT</sequence>
<evidence type="ECO:0000313" key="4">
    <source>
        <dbReference type="Proteomes" id="UP001583177"/>
    </source>
</evidence>
<dbReference type="EMBL" id="JAWRVE010000024">
    <property type="protein sequence ID" value="KAL1873894.1"/>
    <property type="molecule type" value="Genomic_DNA"/>
</dbReference>